<name>A0A8J9UD34_9NEOP</name>
<dbReference type="SUPFAM" id="SSF81296">
    <property type="entry name" value="E set domains"/>
    <property type="match status" value="2"/>
</dbReference>
<comment type="similarity">
    <text evidence="1">Belongs to the arrestin family.</text>
</comment>
<accession>A0A8J9UD34</accession>
<dbReference type="InterPro" id="IPR011021">
    <property type="entry name" value="Arrestin-like_N"/>
</dbReference>
<dbReference type="Pfam" id="PF02752">
    <property type="entry name" value="Arrestin_C"/>
    <property type="match status" value="1"/>
</dbReference>
<sequence length="477" mass="52626">MALNGSEFSNGLIWLDEPKSVYYPGQLITGKVNFELNNPLKLLYINIAFNGEANVEWSEEEFETYSGVKRKKEVKYVGREVYFDFTLCICGGEGVTDLPTGAHSIPFLYQLPPNLPSTFEGDKGQISYKVTASLLHQDGVTKESIVKKFNIVAPLDLNTEENKEPIQMEFEELYSCNWSCTSRPLYISIRAPHSGYCPGESIPFTVDARNEASEEVTKIIFEVIKRTRYLSQQPISSVILPDELVVSMKKGPILSKTNRQYVFDLKLPDFIAPNLDSCGIIDLGYFLKVRMKVSGCNEDLLGETSLCLGLVPIGSTADVKTTHPMADCLPISPIPDTTQTQSSVNAEPPAYNSVFVQNYPNNLQICPPGPVPYPTVANVIDKSMFGSKNNIAGAFETHTPRNVTQNSAPIPGFITYPYVAPGQNERPYPGYPQGPTPYPNVPQDQNSSYNGAQFPNLPTGQNYPLQPLSTVPSAPPP</sequence>
<dbReference type="InterPro" id="IPR014756">
    <property type="entry name" value="Ig_E-set"/>
</dbReference>
<dbReference type="InterPro" id="IPR050357">
    <property type="entry name" value="Arrestin_domain-protein"/>
</dbReference>
<dbReference type="Gene3D" id="2.60.40.640">
    <property type="match status" value="2"/>
</dbReference>
<dbReference type="InterPro" id="IPR011022">
    <property type="entry name" value="Arrestin_C-like"/>
</dbReference>
<keyword evidence="6" id="KW-1185">Reference proteome</keyword>
<evidence type="ECO:0000259" key="4">
    <source>
        <dbReference type="SMART" id="SM01017"/>
    </source>
</evidence>
<proteinExistence type="inferred from homology"/>
<feature type="compositionally biased region" description="Pro residues" evidence="3">
    <location>
        <begin position="429"/>
        <end position="440"/>
    </location>
</feature>
<evidence type="ECO:0000256" key="3">
    <source>
        <dbReference type="SAM" id="MobiDB-lite"/>
    </source>
</evidence>
<evidence type="ECO:0000256" key="1">
    <source>
        <dbReference type="ARBA" id="ARBA00005298"/>
    </source>
</evidence>
<gene>
    <name evidence="5" type="ORF">BINO364_LOCUS4632</name>
</gene>
<dbReference type="GO" id="GO:0005737">
    <property type="term" value="C:cytoplasm"/>
    <property type="evidence" value="ECO:0007669"/>
    <property type="project" value="TreeGrafter"/>
</dbReference>
<dbReference type="AlphaFoldDB" id="A0A8J9UD34"/>
<organism evidence="5 6">
    <name type="scientific">Brenthis ino</name>
    <name type="common">lesser marbled fritillary</name>
    <dbReference type="NCBI Taxonomy" id="405034"/>
    <lineage>
        <taxon>Eukaryota</taxon>
        <taxon>Metazoa</taxon>
        <taxon>Ecdysozoa</taxon>
        <taxon>Arthropoda</taxon>
        <taxon>Hexapoda</taxon>
        <taxon>Insecta</taxon>
        <taxon>Pterygota</taxon>
        <taxon>Neoptera</taxon>
        <taxon>Endopterygota</taxon>
        <taxon>Lepidoptera</taxon>
        <taxon>Glossata</taxon>
        <taxon>Ditrysia</taxon>
        <taxon>Papilionoidea</taxon>
        <taxon>Nymphalidae</taxon>
        <taxon>Heliconiinae</taxon>
        <taxon>Argynnini</taxon>
        <taxon>Brenthis</taxon>
    </lineage>
</organism>
<dbReference type="Proteomes" id="UP000838878">
    <property type="component" value="Chromosome 12"/>
</dbReference>
<dbReference type="SMART" id="SM01017">
    <property type="entry name" value="Arrestin_C"/>
    <property type="match status" value="1"/>
</dbReference>
<dbReference type="InterPro" id="IPR014752">
    <property type="entry name" value="Arrestin-like_C"/>
</dbReference>
<evidence type="ECO:0000313" key="6">
    <source>
        <dbReference type="Proteomes" id="UP000838878"/>
    </source>
</evidence>
<protein>
    <recommendedName>
        <fullName evidence="4">Arrestin C-terminal-like domain-containing protein</fullName>
    </recommendedName>
</protein>
<dbReference type="PANTHER" id="PTHR11188">
    <property type="entry name" value="ARRESTIN DOMAIN CONTAINING PROTEIN"/>
    <property type="match status" value="1"/>
</dbReference>
<dbReference type="EMBL" id="OV170232">
    <property type="protein sequence ID" value="CAH0718098.1"/>
    <property type="molecule type" value="Genomic_DNA"/>
</dbReference>
<dbReference type="OrthoDB" id="2333384at2759"/>
<feature type="domain" description="Arrestin C-terminal-like" evidence="4">
    <location>
        <begin position="181"/>
        <end position="313"/>
    </location>
</feature>
<dbReference type="PANTHER" id="PTHR11188:SF176">
    <property type="entry name" value="ARRESTIN DOMAIN-CONTAINING PROTEIN 1"/>
    <property type="match status" value="1"/>
</dbReference>
<evidence type="ECO:0000256" key="2">
    <source>
        <dbReference type="ARBA" id="ARBA00022606"/>
    </source>
</evidence>
<keyword evidence="2" id="KW-0716">Sensory transduction</keyword>
<dbReference type="Pfam" id="PF00339">
    <property type="entry name" value="Arrestin_N"/>
    <property type="match status" value="1"/>
</dbReference>
<reference evidence="5" key="1">
    <citation type="submission" date="2021-12" db="EMBL/GenBank/DDBJ databases">
        <authorList>
            <person name="Martin H S."/>
        </authorList>
    </citation>
    <scope>NUCLEOTIDE SEQUENCE</scope>
</reference>
<evidence type="ECO:0000313" key="5">
    <source>
        <dbReference type="EMBL" id="CAH0718098.1"/>
    </source>
</evidence>
<feature type="compositionally biased region" description="Polar residues" evidence="3">
    <location>
        <begin position="442"/>
        <end position="477"/>
    </location>
</feature>
<feature type="non-terminal residue" evidence="5">
    <location>
        <position position="477"/>
    </location>
</feature>
<dbReference type="GO" id="GO:0015031">
    <property type="term" value="P:protein transport"/>
    <property type="evidence" value="ECO:0007669"/>
    <property type="project" value="TreeGrafter"/>
</dbReference>
<feature type="region of interest" description="Disordered" evidence="3">
    <location>
        <begin position="424"/>
        <end position="477"/>
    </location>
</feature>